<feature type="compositionally biased region" description="Basic residues" evidence="1">
    <location>
        <begin position="462"/>
        <end position="471"/>
    </location>
</feature>
<dbReference type="Proteomes" id="UP000315234">
    <property type="component" value="Unassembled WGS sequence"/>
</dbReference>
<evidence type="ECO:0000313" key="3">
    <source>
        <dbReference type="EMBL" id="GEA43590.1"/>
    </source>
</evidence>
<dbReference type="PANTHER" id="PTHR35149">
    <property type="entry name" value="SLL5132 PROTEIN"/>
    <property type="match status" value="1"/>
</dbReference>
<accession>A0AAQ1Z7K5</accession>
<dbReference type="Pfam" id="PF03235">
    <property type="entry name" value="GmrSD_N"/>
    <property type="match status" value="1"/>
</dbReference>
<dbReference type="RefSeq" id="WP_005529121.1">
    <property type="nucleotide sequence ID" value="NZ_BJLD01000002.1"/>
</dbReference>
<dbReference type="AlphaFoldDB" id="A0AAQ1Z7K5"/>
<reference evidence="3 4" key="1">
    <citation type="submission" date="2019-06" db="EMBL/GenBank/DDBJ databases">
        <title>Draft genome sequence of Corynebacterium striatum NBRC 15291.</title>
        <authorList>
            <person name="Miura T."/>
            <person name="Furukawa M."/>
            <person name="Shimamura M."/>
            <person name="Ohyama Y."/>
            <person name="Yamazoe A."/>
            <person name="Kawasaki H."/>
        </authorList>
    </citation>
    <scope>NUCLEOTIDE SEQUENCE [LARGE SCALE GENOMIC DNA]</scope>
    <source>
        <strain evidence="3 4">NBRC 15291</strain>
    </source>
</reference>
<evidence type="ECO:0000259" key="2">
    <source>
        <dbReference type="Pfam" id="PF03235"/>
    </source>
</evidence>
<proteinExistence type="predicted"/>
<dbReference type="InterPro" id="IPR004919">
    <property type="entry name" value="GmrSD_N"/>
</dbReference>
<sequence>MKGEVKQAYTIFDSVEKELIIPVYQRNYDWSKKQCERLFDDLETLITENRERHFFGSIVGNPETSFKWVVIDGQQRLTTLSLYILALTHLLDTGVVTSEDPELARRLRTSYLMKNSSTNEPKFKLKPVKNDATAYKRLFADESMFIEDSNLTANYRYFLERMTKSKLTGDQLWNAIERLDLMILDLESHDDPQRIFESLNSTGLALSEGDKIRNLILMGCEHQLQTTLYENYWNPMEKNIWYLTDWFIRWYLTIKLSRTPKRNEVYDEFKAYFKKQSSDVQPVLGDMYEYSQVMREICGSDTKNAALDAQLERFNLIRGDVQLPLLLPLYRDVKRGTLSINEFSRIIRLLEIHIFRRTVASVPTNSLNKIYETMYNDMRKIRGEKDTAYDVLTYLLRRRDGSTGRIPSDEEFSAEFRTRNMYNIHKTCGLIFSMFSKTEIPTIRRTSQPRSRTAMSVSNTLCRRRSMRSGKKTSERTFRRFIKHG</sequence>
<evidence type="ECO:0000313" key="4">
    <source>
        <dbReference type="Proteomes" id="UP000315234"/>
    </source>
</evidence>
<dbReference type="EMBL" id="BJLD01000002">
    <property type="protein sequence ID" value="GEA43590.1"/>
    <property type="molecule type" value="Genomic_DNA"/>
</dbReference>
<comment type="caution">
    <text evidence="3">The sequence shown here is derived from an EMBL/GenBank/DDBJ whole genome shotgun (WGS) entry which is preliminary data.</text>
</comment>
<feature type="region of interest" description="Disordered" evidence="1">
    <location>
        <begin position="445"/>
        <end position="475"/>
    </location>
</feature>
<dbReference type="PANTHER" id="PTHR35149:SF2">
    <property type="entry name" value="DUF262 DOMAIN-CONTAINING PROTEIN"/>
    <property type="match status" value="1"/>
</dbReference>
<name>A0AAQ1Z7K5_CORST</name>
<gene>
    <name evidence="3" type="ORF">Cst04h_17600</name>
</gene>
<feature type="domain" description="GmrSD restriction endonucleases N-terminal" evidence="2">
    <location>
        <begin position="10"/>
        <end position="216"/>
    </location>
</feature>
<organism evidence="3 4">
    <name type="scientific">Corynebacterium striatum</name>
    <dbReference type="NCBI Taxonomy" id="43770"/>
    <lineage>
        <taxon>Bacteria</taxon>
        <taxon>Bacillati</taxon>
        <taxon>Actinomycetota</taxon>
        <taxon>Actinomycetes</taxon>
        <taxon>Mycobacteriales</taxon>
        <taxon>Corynebacteriaceae</taxon>
        <taxon>Corynebacterium</taxon>
    </lineage>
</organism>
<feature type="compositionally biased region" description="Polar residues" evidence="1">
    <location>
        <begin position="445"/>
        <end position="461"/>
    </location>
</feature>
<evidence type="ECO:0000256" key="1">
    <source>
        <dbReference type="SAM" id="MobiDB-lite"/>
    </source>
</evidence>
<protein>
    <recommendedName>
        <fullName evidence="2">GmrSD restriction endonucleases N-terminal domain-containing protein</fullName>
    </recommendedName>
</protein>